<dbReference type="Pfam" id="PF03352">
    <property type="entry name" value="Adenine_glyco"/>
    <property type="match status" value="1"/>
</dbReference>
<comment type="function">
    <text evidence="7">Hydrolysis of the deoxyribose N-glycosidic bond to excise 3-methyladenine from the damaged DNA polymer formed by alkylation lesions.</text>
</comment>
<dbReference type="InterPro" id="IPR011257">
    <property type="entry name" value="DNA_glycosylase"/>
</dbReference>
<accession>A0A6C0RCA9</accession>
<evidence type="ECO:0000256" key="5">
    <source>
        <dbReference type="ARBA" id="ARBA00023204"/>
    </source>
</evidence>
<keyword evidence="4 9" id="KW-0862">Zinc</keyword>
<gene>
    <name evidence="10" type="ORF">G0Q07_06435</name>
</gene>
<dbReference type="SUPFAM" id="SSF48150">
    <property type="entry name" value="DNA-glycosylase"/>
    <property type="match status" value="1"/>
</dbReference>
<keyword evidence="3" id="KW-0378">Hydrolase</keyword>
<dbReference type="GO" id="GO:0008725">
    <property type="term" value="F:DNA-3-methyladenine glycosylase activity"/>
    <property type="evidence" value="ECO:0007669"/>
    <property type="project" value="UniProtKB-EC"/>
</dbReference>
<dbReference type="FunFam" id="1.10.340.30:FF:000009">
    <property type="entry name" value="DNA-3-methyladenine glycosylase I"/>
    <property type="match status" value="1"/>
</dbReference>
<keyword evidence="5" id="KW-0234">DNA repair</keyword>
<dbReference type="PANTHER" id="PTHR31116">
    <property type="entry name" value="OS04G0501200 PROTEIN"/>
    <property type="match status" value="1"/>
</dbReference>
<feature type="binding site" evidence="9">
    <location>
        <position position="176"/>
    </location>
    <ligand>
        <name>Zn(2+)</name>
        <dbReference type="ChEBI" id="CHEBI:29105"/>
    </ligand>
</feature>
<name>A0A6C0RCA9_9BACT</name>
<evidence type="ECO:0000256" key="1">
    <source>
        <dbReference type="ARBA" id="ARBA00022723"/>
    </source>
</evidence>
<evidence type="ECO:0000256" key="7">
    <source>
        <dbReference type="ARBA" id="ARBA00057608"/>
    </source>
</evidence>
<dbReference type="EC" id="3.2.2.20" evidence="8"/>
<evidence type="ECO:0000256" key="3">
    <source>
        <dbReference type="ARBA" id="ARBA00022801"/>
    </source>
</evidence>
<feature type="binding site" evidence="9">
    <location>
        <position position="18"/>
    </location>
    <ligand>
        <name>Zn(2+)</name>
        <dbReference type="ChEBI" id="CHEBI:29105"/>
    </ligand>
</feature>
<evidence type="ECO:0000256" key="8">
    <source>
        <dbReference type="ARBA" id="ARBA00066766"/>
    </source>
</evidence>
<feature type="binding site" evidence="9">
    <location>
        <position position="5"/>
    </location>
    <ligand>
        <name>Zn(2+)</name>
        <dbReference type="ChEBI" id="CHEBI:29105"/>
    </ligand>
</feature>
<dbReference type="GO" id="GO:0006284">
    <property type="term" value="P:base-excision repair"/>
    <property type="evidence" value="ECO:0007669"/>
    <property type="project" value="InterPro"/>
</dbReference>
<organism evidence="10 11">
    <name type="scientific">Draconibacterium halophilum</name>
    <dbReference type="NCBI Taxonomy" id="2706887"/>
    <lineage>
        <taxon>Bacteria</taxon>
        <taxon>Pseudomonadati</taxon>
        <taxon>Bacteroidota</taxon>
        <taxon>Bacteroidia</taxon>
        <taxon>Marinilabiliales</taxon>
        <taxon>Prolixibacteraceae</taxon>
        <taxon>Draconibacterium</taxon>
    </lineage>
</organism>
<dbReference type="Gene3D" id="1.10.340.30">
    <property type="entry name" value="Hypothetical protein, domain 2"/>
    <property type="match status" value="1"/>
</dbReference>
<dbReference type="GO" id="GO:0046872">
    <property type="term" value="F:metal ion binding"/>
    <property type="evidence" value="ECO:0007669"/>
    <property type="project" value="UniProtKB-KW"/>
</dbReference>
<evidence type="ECO:0000256" key="9">
    <source>
        <dbReference type="PIRSR" id="PIRSR605019-1"/>
    </source>
</evidence>
<evidence type="ECO:0000313" key="10">
    <source>
        <dbReference type="EMBL" id="QIA07385.1"/>
    </source>
</evidence>
<keyword evidence="1 9" id="KW-0479">Metal-binding</keyword>
<dbReference type="Proteomes" id="UP000474630">
    <property type="component" value="Chromosome"/>
</dbReference>
<evidence type="ECO:0000256" key="4">
    <source>
        <dbReference type="ARBA" id="ARBA00022833"/>
    </source>
</evidence>
<dbReference type="InterPro" id="IPR005019">
    <property type="entry name" value="Adenine_glyco"/>
</dbReference>
<dbReference type="PANTHER" id="PTHR31116:SF29">
    <property type="entry name" value="DNA GLYCOSYLASE SUPERFAMILY PROTEIN"/>
    <property type="match status" value="1"/>
</dbReference>
<evidence type="ECO:0000256" key="6">
    <source>
        <dbReference type="ARBA" id="ARBA00052558"/>
    </source>
</evidence>
<dbReference type="AlphaFoldDB" id="A0A6C0RCA9"/>
<protein>
    <recommendedName>
        <fullName evidence="8">DNA-3-methyladenine glycosylase I</fullName>
        <ecNumber evidence="8">3.2.2.20</ecNumber>
    </recommendedName>
</protein>
<dbReference type="KEGG" id="drc:G0Q07_06435"/>
<feature type="binding site" evidence="9">
    <location>
        <position position="180"/>
    </location>
    <ligand>
        <name>Zn(2+)</name>
        <dbReference type="ChEBI" id="CHEBI:29105"/>
    </ligand>
</feature>
<dbReference type="EMBL" id="CP048409">
    <property type="protein sequence ID" value="QIA07385.1"/>
    <property type="molecule type" value="Genomic_DNA"/>
</dbReference>
<sequence length="187" mass="22057">MCKRCDWGTKNELMIKYHDEEWGVPLHDDKKLFEFFVLEGFQAGLSWQIVLNKRENFRKAFDHFNPQKVALYSEGKVQELIQDKSIIRNQQKIRACVNNAQRFLEVQKEFGSFDQYIWKFVDFKPIQNSFGSIDELPAKTELSDVISKDLKTRGFKFVGSTVIYAHMQATGMVNDHLVDCFRYREVQ</sequence>
<keyword evidence="11" id="KW-1185">Reference proteome</keyword>
<proteinExistence type="predicted"/>
<evidence type="ECO:0000256" key="2">
    <source>
        <dbReference type="ARBA" id="ARBA00022763"/>
    </source>
</evidence>
<reference evidence="10 11" key="1">
    <citation type="submission" date="2020-02" db="EMBL/GenBank/DDBJ databases">
        <title>Genome sequencing for Draconibacterium sp. strain M1.</title>
        <authorList>
            <person name="Park S.-J."/>
        </authorList>
    </citation>
    <scope>NUCLEOTIDE SEQUENCE [LARGE SCALE GENOMIC DNA]</scope>
    <source>
        <strain evidence="10 11">M1</strain>
    </source>
</reference>
<evidence type="ECO:0000313" key="11">
    <source>
        <dbReference type="Proteomes" id="UP000474630"/>
    </source>
</evidence>
<dbReference type="RefSeq" id="WP_163345308.1">
    <property type="nucleotide sequence ID" value="NZ_CP048409.1"/>
</dbReference>
<comment type="catalytic activity">
    <reaction evidence="6">
        <text>Hydrolysis of alkylated DNA, releasing 3-methyladenine.</text>
        <dbReference type="EC" id="3.2.2.20"/>
    </reaction>
</comment>
<keyword evidence="2" id="KW-0227">DNA damage</keyword>